<evidence type="ECO:0000256" key="5">
    <source>
        <dbReference type="ARBA" id="ARBA00023125"/>
    </source>
</evidence>
<feature type="domain" description="DarT" evidence="8">
    <location>
        <begin position="75"/>
        <end position="280"/>
    </location>
</feature>
<evidence type="ECO:0000313" key="10">
    <source>
        <dbReference type="Proteomes" id="UP000291259"/>
    </source>
</evidence>
<evidence type="ECO:0000256" key="6">
    <source>
        <dbReference type="PROSITE-ProRule" id="PRU01362"/>
    </source>
</evidence>
<name>A0A4P6FJ33_9MICO</name>
<comment type="caution">
    <text evidence="6">Lacks conserved residue(s) required for the propagation of feature annotation.</text>
</comment>
<accession>A0A4P6FJ33</accession>
<keyword evidence="5 6" id="KW-0238">DNA-binding</keyword>
<keyword evidence="4 6" id="KW-0548">Nucleotidyltransferase</keyword>
<dbReference type="AlphaFoldDB" id="A0A4P6FJ33"/>
<sequence>MGECIHGFDEGLCAICFPPKEPEPRVAPARPVRQPAARSSLRTPAATTPRAASTRAAGAKSSKLQGAAPVDAGALRVYHLTHVDNLARILGAGAILADVGDEPATPVVDIAAPAVREYRRTAPLGETGEPIAAYVPFFLSTDAHLWTSIRDGEPDPRIAVPEGGARPAADFVLLVSSVAQAGGAQSAVDGHIVVADADPALPSAEIIVGRHDAERMLRKLAFFDEGTGLESGEFLVRGSVPLERVTIIAVANDRVRDRVRQALAAVGAKTRVSVYPPWFLPTAG</sequence>
<feature type="active site" description="Proton acceptor" evidence="6">
    <location>
        <position position="119"/>
    </location>
</feature>
<dbReference type="PROSITE" id="PS52018">
    <property type="entry name" value="DART"/>
    <property type="match status" value="1"/>
</dbReference>
<feature type="region of interest" description="Disordered" evidence="7">
    <location>
        <begin position="23"/>
        <end position="63"/>
    </location>
</feature>
<evidence type="ECO:0000313" key="9">
    <source>
        <dbReference type="EMBL" id="QAY74599.1"/>
    </source>
</evidence>
<reference evidence="9 10" key="1">
    <citation type="submission" date="2019-01" db="EMBL/GenBank/DDBJ databases">
        <title>Genome sequencing of strain FW100M-8.</title>
        <authorList>
            <person name="Heo J."/>
            <person name="Kim S.-J."/>
            <person name="Kim J.-S."/>
            <person name="Hong S.-B."/>
            <person name="Kwon S.-W."/>
        </authorList>
    </citation>
    <scope>NUCLEOTIDE SEQUENCE [LARGE SCALE GENOMIC DNA]</scope>
    <source>
        <strain evidence="9 10">FW100M-8</strain>
    </source>
</reference>
<proteinExistence type="inferred from homology"/>
<evidence type="ECO:0000256" key="2">
    <source>
        <dbReference type="ARBA" id="ARBA00022676"/>
    </source>
</evidence>
<dbReference type="EMBL" id="CP035491">
    <property type="protein sequence ID" value="QAY74599.1"/>
    <property type="molecule type" value="Genomic_DNA"/>
</dbReference>
<protein>
    <submittedName>
        <fullName evidence="9">DUF4433 domain-containing protein</fullName>
    </submittedName>
</protein>
<dbReference type="Proteomes" id="UP000291259">
    <property type="component" value="Chromosome"/>
</dbReference>
<evidence type="ECO:0000259" key="8">
    <source>
        <dbReference type="PROSITE" id="PS52018"/>
    </source>
</evidence>
<dbReference type="GO" id="GO:0016779">
    <property type="term" value="F:nucleotidyltransferase activity"/>
    <property type="evidence" value="ECO:0007669"/>
    <property type="project" value="UniProtKB-UniRule"/>
</dbReference>
<feature type="binding site" evidence="6">
    <location>
        <position position="96"/>
    </location>
    <ligand>
        <name>NAD(+)</name>
        <dbReference type="ChEBI" id="CHEBI:57540"/>
    </ligand>
</feature>
<evidence type="ECO:0000256" key="7">
    <source>
        <dbReference type="SAM" id="MobiDB-lite"/>
    </source>
</evidence>
<evidence type="ECO:0000256" key="1">
    <source>
        <dbReference type="ARBA" id="ARBA00022649"/>
    </source>
</evidence>
<gene>
    <name evidence="9" type="ORF">ET445_15925</name>
</gene>
<dbReference type="OrthoDB" id="9813972at2"/>
<keyword evidence="10" id="KW-1185">Reference proteome</keyword>
<evidence type="ECO:0000256" key="4">
    <source>
        <dbReference type="ARBA" id="ARBA00022695"/>
    </source>
</evidence>
<feature type="binding site" evidence="6">
    <location>
        <begin position="79"/>
        <end position="81"/>
    </location>
    <ligand>
        <name>NAD(+)</name>
        <dbReference type="ChEBI" id="CHEBI:57540"/>
    </ligand>
</feature>
<keyword evidence="1 6" id="KW-1277">Toxin-antitoxin system</keyword>
<comment type="similarity">
    <text evidence="6">Belongs to the DarT ADP-ribosyltransferase family.</text>
</comment>
<evidence type="ECO:0000256" key="3">
    <source>
        <dbReference type="ARBA" id="ARBA00022679"/>
    </source>
</evidence>
<feature type="compositionally biased region" description="Low complexity" evidence="7">
    <location>
        <begin position="26"/>
        <end position="63"/>
    </location>
</feature>
<feature type="binding site" evidence="6">
    <location>
        <position position="119"/>
    </location>
    <ligand>
        <name>NAD(+)</name>
        <dbReference type="ChEBI" id="CHEBI:57540"/>
    </ligand>
</feature>
<keyword evidence="2 6" id="KW-0328">Glycosyltransferase</keyword>
<dbReference type="KEGG" id="agf:ET445_15925"/>
<comment type="catalytic activity">
    <reaction evidence="6">
        <text>a thymidine in DNA + NAD(+) = an N-(ADP-alpha-D-ribosyl)-thymidine in DNA + nicotinamide + H(+)</text>
        <dbReference type="Rhea" id="RHEA:71651"/>
        <dbReference type="Rhea" id="RHEA-COMP:13556"/>
        <dbReference type="Rhea" id="RHEA-COMP:18051"/>
        <dbReference type="ChEBI" id="CHEBI:15378"/>
        <dbReference type="ChEBI" id="CHEBI:17154"/>
        <dbReference type="ChEBI" id="CHEBI:57540"/>
        <dbReference type="ChEBI" id="CHEBI:137386"/>
        <dbReference type="ChEBI" id="CHEBI:191199"/>
    </reaction>
</comment>
<dbReference type="GO" id="GO:0003677">
    <property type="term" value="F:DNA binding"/>
    <property type="evidence" value="ECO:0007669"/>
    <property type="project" value="UniProtKB-UniRule"/>
</dbReference>
<dbReference type="RefSeq" id="WP_129192143.1">
    <property type="nucleotide sequence ID" value="NZ_CP035491.1"/>
</dbReference>
<dbReference type="GO" id="GO:0016757">
    <property type="term" value="F:glycosyltransferase activity"/>
    <property type="evidence" value="ECO:0007669"/>
    <property type="project" value="UniProtKB-UniRule"/>
</dbReference>
<feature type="active site" evidence="6">
    <location>
        <position position="233"/>
    </location>
</feature>
<dbReference type="InterPro" id="IPR029494">
    <property type="entry name" value="DarT"/>
</dbReference>
<keyword evidence="3 6" id="KW-0808">Transferase</keyword>
<dbReference type="Pfam" id="PF14487">
    <property type="entry name" value="DarT"/>
    <property type="match status" value="2"/>
</dbReference>
<organism evidence="9 10">
    <name type="scientific">Agromyces protaetiae</name>
    <dbReference type="NCBI Taxonomy" id="2509455"/>
    <lineage>
        <taxon>Bacteria</taxon>
        <taxon>Bacillati</taxon>
        <taxon>Actinomycetota</taxon>
        <taxon>Actinomycetes</taxon>
        <taxon>Micrococcales</taxon>
        <taxon>Microbacteriaceae</taxon>
        <taxon>Agromyces</taxon>
    </lineage>
</organism>